<evidence type="ECO:0000256" key="10">
    <source>
        <dbReference type="SAM" id="Coils"/>
    </source>
</evidence>
<dbReference type="Pfam" id="PF21974">
    <property type="entry name" value="SPN1_m3Gcap_bd"/>
    <property type="match status" value="1"/>
</dbReference>
<evidence type="ECO:0000256" key="7">
    <source>
        <dbReference type="ARBA" id="ARBA00022490"/>
    </source>
</evidence>
<reference evidence="12 13" key="1">
    <citation type="submission" date="2016-10" db="EMBL/GenBank/DDBJ databases">
        <title>Reductive evolution of mitochondrial metabolism and differential evolution of invasion-related proteins in Cryptosporidium.</title>
        <authorList>
            <person name="Liu S."/>
            <person name="Roellig D.M."/>
            <person name="Guo Y."/>
            <person name="Li N."/>
            <person name="Frace M.A."/>
            <person name="Tang K."/>
            <person name="Zhang L."/>
            <person name="Feng Y."/>
            <person name="Xiao L."/>
        </authorList>
    </citation>
    <scope>NUCLEOTIDE SEQUENCE [LARGE SCALE GENOMIC DNA]</scope>
    <source>
        <strain evidence="12">39726</strain>
    </source>
</reference>
<keyword evidence="7" id="KW-0963">Cytoplasm</keyword>
<evidence type="ECO:0000256" key="5">
    <source>
        <dbReference type="ARBA" id="ARBA00016034"/>
    </source>
</evidence>
<keyword evidence="6" id="KW-0813">Transport</keyword>
<organism evidence="12 13">
    <name type="scientific">Cryptosporidium ubiquitum</name>
    <dbReference type="NCBI Taxonomy" id="857276"/>
    <lineage>
        <taxon>Eukaryota</taxon>
        <taxon>Sar</taxon>
        <taxon>Alveolata</taxon>
        <taxon>Apicomplexa</taxon>
        <taxon>Conoidasida</taxon>
        <taxon>Coccidia</taxon>
        <taxon>Eucoccidiorida</taxon>
        <taxon>Eimeriorina</taxon>
        <taxon>Cryptosporidiidae</taxon>
        <taxon>Cryptosporidium</taxon>
    </lineage>
</organism>
<evidence type="ECO:0000256" key="9">
    <source>
        <dbReference type="ARBA" id="ARBA00023242"/>
    </source>
</evidence>
<dbReference type="AlphaFoldDB" id="A0A1J4MDB4"/>
<protein>
    <recommendedName>
        <fullName evidence="5">Snurportin-1</fullName>
    </recommendedName>
</protein>
<accession>A0A1J4MDB4</accession>
<feature type="coiled-coil region" evidence="10">
    <location>
        <begin position="22"/>
        <end position="53"/>
    </location>
</feature>
<comment type="subcellular location">
    <subcellularLocation>
        <location evidence="3">Cytoplasm</location>
    </subcellularLocation>
    <subcellularLocation>
        <location evidence="2">Nucleus</location>
    </subcellularLocation>
</comment>
<dbReference type="GO" id="GO:0061015">
    <property type="term" value="P:snRNA import into nucleus"/>
    <property type="evidence" value="ECO:0007669"/>
    <property type="project" value="InterPro"/>
</dbReference>
<dbReference type="Proteomes" id="UP000186176">
    <property type="component" value="Unassembled WGS sequence"/>
</dbReference>
<evidence type="ECO:0000256" key="2">
    <source>
        <dbReference type="ARBA" id="ARBA00004123"/>
    </source>
</evidence>
<evidence type="ECO:0000256" key="8">
    <source>
        <dbReference type="ARBA" id="ARBA00022884"/>
    </source>
</evidence>
<dbReference type="OrthoDB" id="10003593at2759"/>
<evidence type="ECO:0000256" key="6">
    <source>
        <dbReference type="ARBA" id="ARBA00022448"/>
    </source>
</evidence>
<dbReference type="RefSeq" id="XP_028872961.1">
    <property type="nucleotide sequence ID" value="XM_029018010.1"/>
</dbReference>
<dbReference type="VEuPathDB" id="CryptoDB:cubi_00998"/>
<dbReference type="GO" id="GO:0003723">
    <property type="term" value="F:RNA binding"/>
    <property type="evidence" value="ECO:0007669"/>
    <property type="project" value="UniProtKB-KW"/>
</dbReference>
<dbReference type="GO" id="GO:0005634">
    <property type="term" value="C:nucleus"/>
    <property type="evidence" value="ECO:0007669"/>
    <property type="project" value="UniProtKB-SubCell"/>
</dbReference>
<evidence type="ECO:0000256" key="1">
    <source>
        <dbReference type="ARBA" id="ARBA00003975"/>
    </source>
</evidence>
<keyword evidence="10" id="KW-0175">Coiled coil</keyword>
<evidence type="ECO:0000313" key="12">
    <source>
        <dbReference type="EMBL" id="OII70853.1"/>
    </source>
</evidence>
<sequence length="460" mass="54342">MSSFSSYYKLNHGFIKEKPSDMSSIDRKLRNMLEKLRAERRQEFLKFQRAEDDQNFKIKGKNKNKGKNSKFIKNWKLSRTWSRELIEYAWLSKLSEGYKSMQENPQNWLVLPIYRGRRSMLIQGNGYCELRNQDGWRMFTVKNAPFIHTGLTIIDGIYNHDQNTFQCNDLIVWNNLNICTSTTECRLHFLSCRIEESGVTNKTVESIDVSMMSGSDPKFIPNIRIQLGQYLPLSKNNLLRLFRIGDQFSSPQSDFNYLVFVRKDSMYDTEQEFDKLYSQCQEYRTLSQQNWLIWSGQVIKAFKDYNKKEEEPNGLTFRLNINEKNELYTKDKVLIGEVNHPEILNKSLSLDNDQKILMNEYGLVFVKVKFEKENILNLLDLIASRYPFDIFSNNHNEFKSIMFELSNVSSQDKYSSSLDNFDYIFFKCIEFVTETKYKNCTLLDELNLNLNMESLLKSIS</sequence>
<comment type="function">
    <text evidence="1">Functions as an U snRNP-specific nuclear import adapter. Involved in the trimethylguanosine (m3G)-cap-dependent nuclear import of U snRNPs. Binds specifically to the terminal m3G-cap U snRNAs.</text>
</comment>
<dbReference type="Gene3D" id="3.30.470.30">
    <property type="entry name" value="DNA ligase/mRNA capping enzyme"/>
    <property type="match status" value="1"/>
</dbReference>
<evidence type="ECO:0000259" key="11">
    <source>
        <dbReference type="Pfam" id="PF21974"/>
    </source>
</evidence>
<name>A0A1J4MDB4_9CRYT</name>
<evidence type="ECO:0000313" key="13">
    <source>
        <dbReference type="Proteomes" id="UP000186176"/>
    </source>
</evidence>
<proteinExistence type="inferred from homology"/>
<dbReference type="PANTHER" id="PTHR13403">
    <property type="entry name" value="SNURPORTIN1 RNUT1 PROTEIN RNA, U TRANSPORTER 1"/>
    <property type="match status" value="1"/>
</dbReference>
<comment type="similarity">
    <text evidence="4">Belongs to the snurportin family.</text>
</comment>
<dbReference type="InterPro" id="IPR047857">
    <property type="entry name" value="Snurportin1_C"/>
</dbReference>
<dbReference type="InterPro" id="IPR017336">
    <property type="entry name" value="Snurportin-1"/>
</dbReference>
<comment type="caution">
    <text evidence="12">The sequence shown here is derived from an EMBL/GenBank/DDBJ whole genome shotgun (WGS) entry which is preliminary data.</text>
</comment>
<dbReference type="PANTHER" id="PTHR13403:SF6">
    <property type="entry name" value="SNURPORTIN-1"/>
    <property type="match status" value="1"/>
</dbReference>
<evidence type="ECO:0000256" key="4">
    <source>
        <dbReference type="ARBA" id="ARBA00007540"/>
    </source>
</evidence>
<gene>
    <name evidence="12" type="ORF">cubi_00998</name>
</gene>
<keyword evidence="13" id="KW-1185">Reference proteome</keyword>
<feature type="domain" description="Snurportin-1 m3G cap-binding" evidence="11">
    <location>
        <begin position="104"/>
        <end position="199"/>
    </location>
</feature>
<dbReference type="EMBL" id="LRBP01000039">
    <property type="protein sequence ID" value="OII70853.1"/>
    <property type="molecule type" value="Genomic_DNA"/>
</dbReference>
<keyword evidence="8" id="KW-0694">RNA-binding</keyword>
<keyword evidence="9" id="KW-0539">Nucleus</keyword>
<dbReference type="GO" id="GO:0005737">
    <property type="term" value="C:cytoplasm"/>
    <property type="evidence" value="ECO:0007669"/>
    <property type="project" value="UniProtKB-SubCell"/>
</dbReference>
<dbReference type="GeneID" id="39977789"/>
<evidence type="ECO:0000256" key="3">
    <source>
        <dbReference type="ARBA" id="ARBA00004496"/>
    </source>
</evidence>